<dbReference type="InterPro" id="IPR017853">
    <property type="entry name" value="GH"/>
</dbReference>
<comment type="caution">
    <text evidence="3">The sequence shown here is derived from an EMBL/GenBank/DDBJ whole genome shotgun (WGS) entry which is preliminary data.</text>
</comment>
<dbReference type="Gene3D" id="3.20.20.300">
    <property type="entry name" value="Glycoside hydrolase, family 3, N-terminal domain"/>
    <property type="match status" value="1"/>
</dbReference>
<evidence type="ECO:0000259" key="2">
    <source>
        <dbReference type="Pfam" id="PF00933"/>
    </source>
</evidence>
<dbReference type="AlphaFoldDB" id="A0A811QUI7"/>
<protein>
    <recommendedName>
        <fullName evidence="2">Glycoside hydrolase family 3 N-terminal domain-containing protein</fullName>
    </recommendedName>
</protein>
<dbReference type="PANTHER" id="PTHR30620:SF33">
    <property type="entry name" value="BETA-D-GLUCAN EXOHYDROLASE-LIKE PROTEIN-RELATED"/>
    <property type="match status" value="1"/>
</dbReference>
<dbReference type="InterPro" id="IPR036881">
    <property type="entry name" value="Glyco_hydro_3_C_sf"/>
</dbReference>
<dbReference type="InterPro" id="IPR051915">
    <property type="entry name" value="Cellulose_Degrad_GH3"/>
</dbReference>
<gene>
    <name evidence="3" type="ORF">NCGR_LOCUS45548</name>
</gene>
<evidence type="ECO:0000313" key="4">
    <source>
        <dbReference type="Proteomes" id="UP000604825"/>
    </source>
</evidence>
<dbReference type="GO" id="GO:0009251">
    <property type="term" value="P:glucan catabolic process"/>
    <property type="evidence" value="ECO:0007669"/>
    <property type="project" value="TreeGrafter"/>
</dbReference>
<keyword evidence="4" id="KW-1185">Reference proteome</keyword>
<dbReference type="Pfam" id="PF00933">
    <property type="entry name" value="Glyco_hydro_3"/>
    <property type="match status" value="1"/>
</dbReference>
<dbReference type="GO" id="GO:0008422">
    <property type="term" value="F:beta-glucosidase activity"/>
    <property type="evidence" value="ECO:0007669"/>
    <property type="project" value="TreeGrafter"/>
</dbReference>
<dbReference type="SUPFAM" id="SSF52279">
    <property type="entry name" value="Beta-D-glucan exohydrolase, C-terminal domain"/>
    <property type="match status" value="1"/>
</dbReference>
<name>A0A811QUI7_9POAL</name>
<proteinExistence type="predicted"/>
<dbReference type="SUPFAM" id="SSF51445">
    <property type="entry name" value="(Trans)glycosidases"/>
    <property type="match status" value="1"/>
</dbReference>
<organism evidence="3 4">
    <name type="scientific">Miscanthus lutarioriparius</name>
    <dbReference type="NCBI Taxonomy" id="422564"/>
    <lineage>
        <taxon>Eukaryota</taxon>
        <taxon>Viridiplantae</taxon>
        <taxon>Streptophyta</taxon>
        <taxon>Embryophyta</taxon>
        <taxon>Tracheophyta</taxon>
        <taxon>Spermatophyta</taxon>
        <taxon>Magnoliopsida</taxon>
        <taxon>Liliopsida</taxon>
        <taxon>Poales</taxon>
        <taxon>Poaceae</taxon>
        <taxon>PACMAD clade</taxon>
        <taxon>Panicoideae</taxon>
        <taxon>Andropogonodae</taxon>
        <taxon>Andropogoneae</taxon>
        <taxon>Saccharinae</taxon>
        <taxon>Miscanthus</taxon>
    </lineage>
</organism>
<evidence type="ECO:0000313" key="3">
    <source>
        <dbReference type="EMBL" id="CAD6262170.1"/>
    </source>
</evidence>
<dbReference type="OrthoDB" id="416222at2759"/>
<dbReference type="Proteomes" id="UP000604825">
    <property type="component" value="Unassembled WGS sequence"/>
</dbReference>
<reference evidence="3" key="1">
    <citation type="submission" date="2020-10" db="EMBL/GenBank/DDBJ databases">
        <authorList>
            <person name="Han B."/>
            <person name="Lu T."/>
            <person name="Zhao Q."/>
            <person name="Huang X."/>
            <person name="Zhao Y."/>
        </authorList>
    </citation>
    <scope>NUCLEOTIDE SEQUENCE</scope>
</reference>
<dbReference type="InterPro" id="IPR036962">
    <property type="entry name" value="Glyco_hydro_3_N_sf"/>
</dbReference>
<feature type="domain" description="Glycoside hydrolase family 3 N-terminal" evidence="2">
    <location>
        <begin position="61"/>
        <end position="137"/>
    </location>
</feature>
<sequence>MLAVGLRASSLLPSLLLPTRLPCRLLLPFKSPQDNGTNIQSGGGPPTIQLFPQRSQSQAQQGFLISDWEGIDRICEPQKPRGSDYRYCIAQSVNAGMDMIMIPHRFEKFLDDIVFLVETGEIPMSRIDDAVERILRVKFISGVFEHPFSDQSLLDIVGCKEHRLLGREAVRKSLVLLKNGKDQKEPFLPLAKDAKRILVAGTHANDIGYQCGGWTIAWHGDSGKITPLSIGSLK</sequence>
<keyword evidence="1" id="KW-0378">Hydrolase</keyword>
<dbReference type="InterPro" id="IPR001764">
    <property type="entry name" value="Glyco_hydro_3_N"/>
</dbReference>
<accession>A0A811QUI7</accession>
<evidence type="ECO:0000256" key="1">
    <source>
        <dbReference type="ARBA" id="ARBA00022801"/>
    </source>
</evidence>
<dbReference type="EMBL" id="CAJGYO010000012">
    <property type="protein sequence ID" value="CAD6262170.1"/>
    <property type="molecule type" value="Genomic_DNA"/>
</dbReference>
<dbReference type="PANTHER" id="PTHR30620">
    <property type="entry name" value="PERIPLASMIC BETA-GLUCOSIDASE-RELATED"/>
    <property type="match status" value="1"/>
</dbReference>
<dbReference type="Gene3D" id="3.40.50.1700">
    <property type="entry name" value="Glycoside hydrolase family 3 C-terminal domain"/>
    <property type="match status" value="1"/>
</dbReference>